<organism evidence="2 3">
    <name type="scientific">Ligilactobacillus aviarius</name>
    <dbReference type="NCBI Taxonomy" id="1606"/>
    <lineage>
        <taxon>Bacteria</taxon>
        <taxon>Bacillati</taxon>
        <taxon>Bacillota</taxon>
        <taxon>Bacilli</taxon>
        <taxon>Lactobacillales</taxon>
        <taxon>Lactobacillaceae</taxon>
        <taxon>Ligilactobacillus</taxon>
    </lineage>
</organism>
<evidence type="ECO:0000256" key="1">
    <source>
        <dbReference type="SAM" id="Phobius"/>
    </source>
</evidence>
<feature type="transmembrane region" description="Helical" evidence="1">
    <location>
        <begin position="36"/>
        <end position="65"/>
    </location>
</feature>
<accession>A0A510WWF6</accession>
<protein>
    <submittedName>
        <fullName evidence="2">Uncharacterized protein</fullName>
    </submittedName>
</protein>
<dbReference type="Proteomes" id="UP000321722">
    <property type="component" value="Unassembled WGS sequence"/>
</dbReference>
<evidence type="ECO:0000313" key="3">
    <source>
        <dbReference type="Proteomes" id="UP000321722"/>
    </source>
</evidence>
<gene>
    <name evidence="2" type="ORF">LAV01_11470</name>
</gene>
<keyword evidence="1" id="KW-0812">Transmembrane</keyword>
<feature type="transmembrane region" description="Helical" evidence="1">
    <location>
        <begin position="77"/>
        <end position="96"/>
    </location>
</feature>
<sequence length="271" mass="31713">MKATVFIAILPLFIIAILILYIIGFKDIFFDKEAPFILKFIYTVFGIFAILILVISIIFGVYFIYKYFFEVEKPEQLTQTTVTASTLITTIVGYYYTKKQDRIRDIHTESQWRSRLLNLEKKPQYNMNDLLELNSFINPYHKKNDNLDFLVSYAIKIIQQNHSDKANKREEEEEEGEDGNEFLNFYKLVSDSKISNELKTILQRENPDIQDTFDFSSDSKDSIITINLNKDIKVNIMSNGAKQEAFSLEENTVIRKCIHALLKNDWMNAYA</sequence>
<keyword evidence="1" id="KW-1133">Transmembrane helix</keyword>
<keyword evidence="1" id="KW-0472">Membrane</keyword>
<dbReference type="RefSeq" id="WP_057827797.1">
    <property type="nucleotide sequence ID" value="NZ_BAAACL010000001.1"/>
</dbReference>
<name>A0A510WWF6_9LACO</name>
<keyword evidence="3" id="KW-1185">Reference proteome</keyword>
<dbReference type="EMBL" id="BJUI01000018">
    <property type="protein sequence ID" value="GEK42315.1"/>
    <property type="molecule type" value="Genomic_DNA"/>
</dbReference>
<dbReference type="GeneID" id="29933741"/>
<proteinExistence type="predicted"/>
<reference evidence="2 3" key="1">
    <citation type="submission" date="2019-07" db="EMBL/GenBank/DDBJ databases">
        <title>Whole genome shotgun sequence of Lactobacillus aviarius subsp. aviarius NBRC 102162.</title>
        <authorList>
            <person name="Hosoyama A."/>
            <person name="Uohara A."/>
            <person name="Ohji S."/>
            <person name="Ichikawa N."/>
        </authorList>
    </citation>
    <scope>NUCLEOTIDE SEQUENCE [LARGE SCALE GENOMIC DNA]</scope>
    <source>
        <strain evidence="2 3">NBRC 102162</strain>
    </source>
</reference>
<evidence type="ECO:0000313" key="2">
    <source>
        <dbReference type="EMBL" id="GEK42315.1"/>
    </source>
</evidence>
<dbReference type="AlphaFoldDB" id="A0A510WWF6"/>
<feature type="transmembrane region" description="Helical" evidence="1">
    <location>
        <begin position="6"/>
        <end position="24"/>
    </location>
</feature>
<comment type="caution">
    <text evidence="2">The sequence shown here is derived from an EMBL/GenBank/DDBJ whole genome shotgun (WGS) entry which is preliminary data.</text>
</comment>